<protein>
    <submittedName>
        <fullName evidence="1">Tautomerase family protein</fullName>
    </submittedName>
</protein>
<reference evidence="1 2" key="1">
    <citation type="submission" date="2023-10" db="EMBL/GenBank/DDBJ databases">
        <title>Noviherbaspirillum sp. CPCC 100848 genome assembly.</title>
        <authorList>
            <person name="Li X.Y."/>
            <person name="Fang X.M."/>
        </authorList>
    </citation>
    <scope>NUCLEOTIDE SEQUENCE [LARGE SCALE GENOMIC DNA]</scope>
    <source>
        <strain evidence="1 2">CPCC 100848</strain>
    </source>
</reference>
<dbReference type="InterPro" id="IPR037479">
    <property type="entry name" value="Tauto_MSAD"/>
</dbReference>
<dbReference type="SUPFAM" id="SSF55331">
    <property type="entry name" value="Tautomerase/MIF"/>
    <property type="match status" value="1"/>
</dbReference>
<accession>A0ABU6JEE6</accession>
<comment type="caution">
    <text evidence="1">The sequence shown here is derived from an EMBL/GenBank/DDBJ whole genome shotgun (WGS) entry which is preliminary data.</text>
</comment>
<dbReference type="Proteomes" id="UP001352263">
    <property type="component" value="Unassembled WGS sequence"/>
</dbReference>
<dbReference type="InterPro" id="IPR014347">
    <property type="entry name" value="Tautomerase/MIF_sf"/>
</dbReference>
<dbReference type="RefSeq" id="WP_326508722.1">
    <property type="nucleotide sequence ID" value="NZ_JAWIIV010000025.1"/>
</dbReference>
<dbReference type="Pfam" id="PF14552">
    <property type="entry name" value="Tautomerase_2"/>
    <property type="match status" value="1"/>
</dbReference>
<gene>
    <name evidence="1" type="ORF">RY831_23005</name>
</gene>
<sequence>MPLVRISLAQGKSAVVKQHISDAVHQALVKTFNVPADDRFQVISEHPAGDFICAPEYLGIRHTGDAVFIQIVCNEGRSLEMKQALYRHIADGIAERAGISRADVIINLLETKKENWSFGNGIAQYALPGATVPGQTPAPVPQ</sequence>
<dbReference type="EMBL" id="JAWIIV010000025">
    <property type="protein sequence ID" value="MEC4722041.1"/>
    <property type="molecule type" value="Genomic_DNA"/>
</dbReference>
<evidence type="ECO:0000313" key="2">
    <source>
        <dbReference type="Proteomes" id="UP001352263"/>
    </source>
</evidence>
<organism evidence="1 2">
    <name type="scientific">Noviherbaspirillum album</name>
    <dbReference type="NCBI Taxonomy" id="3080276"/>
    <lineage>
        <taxon>Bacteria</taxon>
        <taxon>Pseudomonadati</taxon>
        <taxon>Pseudomonadota</taxon>
        <taxon>Betaproteobacteria</taxon>
        <taxon>Burkholderiales</taxon>
        <taxon>Oxalobacteraceae</taxon>
        <taxon>Noviherbaspirillum</taxon>
    </lineage>
</organism>
<proteinExistence type="predicted"/>
<dbReference type="Gene3D" id="3.30.429.10">
    <property type="entry name" value="Macrophage Migration Inhibitory Factor"/>
    <property type="match status" value="1"/>
</dbReference>
<name>A0ABU6JEE6_9BURK</name>
<keyword evidence="2" id="KW-1185">Reference proteome</keyword>
<dbReference type="PANTHER" id="PTHR38460:SF1">
    <property type="entry name" value="TAUTOMERASE YOLI-RELATED"/>
    <property type="match status" value="1"/>
</dbReference>
<evidence type="ECO:0000313" key="1">
    <source>
        <dbReference type="EMBL" id="MEC4722041.1"/>
    </source>
</evidence>
<dbReference type="PANTHER" id="PTHR38460">
    <property type="entry name" value="TAUTOMERASE YOLI-RELATED"/>
    <property type="match status" value="1"/>
</dbReference>